<dbReference type="SUPFAM" id="SSF49265">
    <property type="entry name" value="Fibronectin type III"/>
    <property type="match status" value="1"/>
</dbReference>
<dbReference type="InterPro" id="IPR003961">
    <property type="entry name" value="FN3_dom"/>
</dbReference>
<organism evidence="9 10">
    <name type="scientific">Mugilogobius chulae</name>
    <name type="common">yellowstripe goby</name>
    <dbReference type="NCBI Taxonomy" id="88201"/>
    <lineage>
        <taxon>Eukaryota</taxon>
        <taxon>Metazoa</taxon>
        <taxon>Chordata</taxon>
        <taxon>Craniata</taxon>
        <taxon>Vertebrata</taxon>
        <taxon>Euteleostomi</taxon>
        <taxon>Actinopterygii</taxon>
        <taxon>Neopterygii</taxon>
        <taxon>Teleostei</taxon>
        <taxon>Neoteleostei</taxon>
        <taxon>Acanthomorphata</taxon>
        <taxon>Gobiaria</taxon>
        <taxon>Gobiiformes</taxon>
        <taxon>Gobioidei</taxon>
        <taxon>Gobiidae</taxon>
        <taxon>Gobionellinae</taxon>
        <taxon>Mugilogobius</taxon>
    </lineage>
</organism>
<evidence type="ECO:0000256" key="4">
    <source>
        <dbReference type="ARBA" id="ARBA00022989"/>
    </source>
</evidence>
<gene>
    <name evidence="9" type="ORF">WMY93_025818</name>
</gene>
<keyword evidence="6" id="KW-0675">Receptor</keyword>
<keyword evidence="4" id="KW-1133">Transmembrane helix</keyword>
<reference evidence="10" key="1">
    <citation type="submission" date="2024-04" db="EMBL/GenBank/DDBJ databases">
        <title>Salinicola lusitanus LLJ914,a marine bacterium isolated from the Okinawa Trough.</title>
        <authorList>
            <person name="Li J."/>
        </authorList>
    </citation>
    <scope>NUCLEOTIDE SEQUENCE [LARGE SCALE GENOMIC DNA]</scope>
</reference>
<keyword evidence="3" id="KW-0732">Signal</keyword>
<evidence type="ECO:0000256" key="1">
    <source>
        <dbReference type="ARBA" id="ARBA00004479"/>
    </source>
</evidence>
<evidence type="ECO:0000256" key="6">
    <source>
        <dbReference type="ARBA" id="ARBA00023170"/>
    </source>
</evidence>
<dbReference type="InterPro" id="IPR013783">
    <property type="entry name" value="Ig-like_fold"/>
</dbReference>
<evidence type="ECO:0000256" key="5">
    <source>
        <dbReference type="ARBA" id="ARBA00023136"/>
    </source>
</evidence>
<comment type="caution">
    <text evidence="9">The sequence shown here is derived from an EMBL/GenBank/DDBJ whole genome shotgun (WGS) entry which is preliminary data.</text>
</comment>
<dbReference type="AlphaFoldDB" id="A0AAW0N833"/>
<dbReference type="Gene3D" id="2.60.40.10">
    <property type="entry name" value="Immunoglobulins"/>
    <property type="match status" value="1"/>
</dbReference>
<dbReference type="InterPro" id="IPR036116">
    <property type="entry name" value="FN3_sf"/>
</dbReference>
<proteinExistence type="predicted"/>
<dbReference type="CDD" id="cd00063">
    <property type="entry name" value="FN3"/>
    <property type="match status" value="1"/>
</dbReference>
<keyword evidence="10" id="KW-1185">Reference proteome</keyword>
<sequence>MSKVSVHLGLVVVRSAVKALKPHPHTDPRSDITAAPFMRTHTDPRSDITAAPFMHTHTHTHTHASHCFTKGFFVHFFELWTMAVRSCIFLLTKLSLFIHTVKACAVNCLTDYKSLLNCSCSDLEPAHTLHLQVFCRHADLSLNESCELSRQQPFCVMYPDIMDEIADMETMCYTTVFSEQDRRHADISNASASWLLRHTIKPWPPFNIHVEEIKGFYNISWDMENLSLCLNFRVNIKSTVMKSFLLQESSEHTSLLVEHTRLLPGRLYEVSVQARLCPGDLYEGPWSDWNSTSFRTPGQAAGLLEERCSGGEMNAYNRLTERTARGSSSTSEIYGTNVCSKAWVTPVFAEQNPVNKDTMMEVKLEPAGLSHSLCSVSVSTVSTEHLLSQCLVTSEELRELLCDQAVLHTQPQNTHLYLSSLNFLQELGDEMLSGSDYPVIDLDTIDSGFEECSSPPVTGPSAEQLCGLHNSNYVKQYEPS</sequence>
<accession>A0AAW0N833</accession>
<evidence type="ECO:0000313" key="9">
    <source>
        <dbReference type="EMBL" id="KAK7886197.1"/>
    </source>
</evidence>
<evidence type="ECO:0000256" key="3">
    <source>
        <dbReference type="ARBA" id="ARBA00022729"/>
    </source>
</evidence>
<dbReference type="GO" id="GO:0004896">
    <property type="term" value="F:cytokine receptor activity"/>
    <property type="evidence" value="ECO:0007669"/>
    <property type="project" value="TreeGrafter"/>
</dbReference>
<protein>
    <recommendedName>
        <fullName evidence="8">Fibronectin type-III domain-containing protein</fullName>
    </recommendedName>
</protein>
<evidence type="ECO:0000313" key="10">
    <source>
        <dbReference type="Proteomes" id="UP001460270"/>
    </source>
</evidence>
<dbReference type="PROSITE" id="PS50853">
    <property type="entry name" value="FN3"/>
    <property type="match status" value="1"/>
</dbReference>
<keyword evidence="5" id="KW-0472">Membrane</keyword>
<comment type="subcellular location">
    <subcellularLocation>
        <location evidence="1">Membrane</location>
        <topology evidence="1">Single-pass type I membrane protein</topology>
    </subcellularLocation>
</comment>
<dbReference type="EMBL" id="JBBPFD010000019">
    <property type="protein sequence ID" value="KAK7886197.1"/>
    <property type="molecule type" value="Genomic_DNA"/>
</dbReference>
<dbReference type="Proteomes" id="UP001460270">
    <property type="component" value="Unassembled WGS sequence"/>
</dbReference>
<evidence type="ECO:0000256" key="7">
    <source>
        <dbReference type="ARBA" id="ARBA00023180"/>
    </source>
</evidence>
<feature type="domain" description="Fibronectin type-III" evidence="8">
    <location>
        <begin position="204"/>
        <end position="299"/>
    </location>
</feature>
<dbReference type="PANTHER" id="PTHR23037">
    <property type="entry name" value="CYTOKINE RECEPTOR"/>
    <property type="match status" value="1"/>
</dbReference>
<keyword evidence="2" id="KW-0812">Transmembrane</keyword>
<evidence type="ECO:0000256" key="2">
    <source>
        <dbReference type="ARBA" id="ARBA00022692"/>
    </source>
</evidence>
<evidence type="ECO:0000259" key="8">
    <source>
        <dbReference type="PROSITE" id="PS50853"/>
    </source>
</evidence>
<keyword evidence="7" id="KW-0325">Glycoprotein</keyword>
<dbReference type="GO" id="GO:0009897">
    <property type="term" value="C:external side of plasma membrane"/>
    <property type="evidence" value="ECO:0007669"/>
    <property type="project" value="TreeGrafter"/>
</dbReference>
<dbReference type="PANTHER" id="PTHR23037:SF7">
    <property type="entry name" value="INTERLEUKIN-21 RECEPTOR"/>
    <property type="match status" value="1"/>
</dbReference>
<name>A0AAW0N833_9GOBI</name>